<evidence type="ECO:0000256" key="2">
    <source>
        <dbReference type="ARBA" id="ARBA00009152"/>
    </source>
</evidence>
<evidence type="ECO:0000256" key="8">
    <source>
        <dbReference type="RuleBase" id="RU366003"/>
    </source>
</evidence>
<evidence type="ECO:0000313" key="12">
    <source>
        <dbReference type="Proteomes" id="UP000279259"/>
    </source>
</evidence>
<dbReference type="SUPFAM" id="SSF89550">
    <property type="entry name" value="PHP domain-like"/>
    <property type="match status" value="1"/>
</dbReference>
<dbReference type="GO" id="GO:0000105">
    <property type="term" value="P:L-histidine biosynthetic process"/>
    <property type="evidence" value="ECO:0007669"/>
    <property type="project" value="UniProtKB-UniRule"/>
</dbReference>
<evidence type="ECO:0000259" key="10">
    <source>
        <dbReference type="Pfam" id="PF02811"/>
    </source>
</evidence>
<dbReference type="NCBIfam" id="TIGR01856">
    <property type="entry name" value="hisJ_fam"/>
    <property type="match status" value="1"/>
</dbReference>
<comment type="similarity">
    <text evidence="2 8">Belongs to the PHP hydrolase family. HisK subfamily.</text>
</comment>
<dbReference type="AlphaFoldDB" id="A0A427YE42"/>
<sequence length="358" mass="40453">MPHSHHSHSGQFCRHAKDQLEEVVVEAIRQGFEVFGLSEHAPRYRIEDLFPEESDLSPLALAETYDSFLVVAAALRRKYADQITLLLGLETDWITPLDSDGISRTLVSHPEIDYIVGSVHHVCGVSIDFDRDTWLRSVWQARQPTESSTMRPSSSSSNAPPTLIPLDPSVPEQQSGYTPSLTELRPFLLAYFDAQYDLLRTHQPEVIGHFDLCLLWTPGVVLRSDELEGVWDKVERNIRYTIGYGALFEANAAAIRKGWTTSYPSREVLRCILDGGGRICLSDDSHGVSYVGLNYLKMRDYLVGEGVRDVWHLVRASERREGDQVVGGRGRVVARRLSEWKSHPFWPKLEAAQADRRA</sequence>
<evidence type="ECO:0000256" key="6">
    <source>
        <dbReference type="ARBA" id="ARBA00023102"/>
    </source>
</evidence>
<dbReference type="PANTHER" id="PTHR21039">
    <property type="entry name" value="HISTIDINOL PHOSPHATASE-RELATED"/>
    <property type="match status" value="1"/>
</dbReference>
<dbReference type="Proteomes" id="UP000279259">
    <property type="component" value="Unassembled WGS sequence"/>
</dbReference>
<evidence type="ECO:0000256" key="7">
    <source>
        <dbReference type="ARBA" id="ARBA00049158"/>
    </source>
</evidence>
<dbReference type="PANTHER" id="PTHR21039:SF0">
    <property type="entry name" value="HISTIDINOL-PHOSPHATASE"/>
    <property type="match status" value="1"/>
</dbReference>
<evidence type="ECO:0000256" key="9">
    <source>
        <dbReference type="SAM" id="MobiDB-lite"/>
    </source>
</evidence>
<dbReference type="GO" id="GO:0004401">
    <property type="term" value="F:histidinol-phosphatase activity"/>
    <property type="evidence" value="ECO:0007669"/>
    <property type="project" value="UniProtKB-UniRule"/>
</dbReference>
<evidence type="ECO:0000256" key="4">
    <source>
        <dbReference type="ARBA" id="ARBA00022605"/>
    </source>
</evidence>
<evidence type="ECO:0000313" key="11">
    <source>
        <dbReference type="EMBL" id="RSH89380.1"/>
    </source>
</evidence>
<dbReference type="EMBL" id="RSCD01000014">
    <property type="protein sequence ID" value="RSH89380.1"/>
    <property type="molecule type" value="Genomic_DNA"/>
</dbReference>
<dbReference type="InterPro" id="IPR016195">
    <property type="entry name" value="Pol/histidinol_Pase-like"/>
</dbReference>
<comment type="catalytic activity">
    <reaction evidence="7 8">
        <text>L-histidinol phosphate + H2O = L-histidinol + phosphate</text>
        <dbReference type="Rhea" id="RHEA:14465"/>
        <dbReference type="ChEBI" id="CHEBI:15377"/>
        <dbReference type="ChEBI" id="CHEBI:43474"/>
        <dbReference type="ChEBI" id="CHEBI:57699"/>
        <dbReference type="ChEBI" id="CHEBI:57980"/>
        <dbReference type="EC" id="3.1.3.15"/>
    </reaction>
</comment>
<keyword evidence="6 8" id="KW-0368">Histidine biosynthesis</keyword>
<organism evidence="11 12">
    <name type="scientific">Saitozyma podzolica</name>
    <dbReference type="NCBI Taxonomy" id="1890683"/>
    <lineage>
        <taxon>Eukaryota</taxon>
        <taxon>Fungi</taxon>
        <taxon>Dikarya</taxon>
        <taxon>Basidiomycota</taxon>
        <taxon>Agaricomycotina</taxon>
        <taxon>Tremellomycetes</taxon>
        <taxon>Tremellales</taxon>
        <taxon>Trimorphomycetaceae</taxon>
        <taxon>Saitozyma</taxon>
    </lineage>
</organism>
<comment type="caution">
    <text evidence="11">The sequence shown here is derived from an EMBL/GenBank/DDBJ whole genome shotgun (WGS) entry which is preliminary data.</text>
</comment>
<feature type="region of interest" description="Disordered" evidence="9">
    <location>
        <begin position="145"/>
        <end position="177"/>
    </location>
</feature>
<name>A0A427YE42_9TREE</name>
<dbReference type="InterPro" id="IPR010140">
    <property type="entry name" value="Histidinol_P_phosphatase_HisJ"/>
</dbReference>
<dbReference type="STRING" id="1890683.A0A427YE42"/>
<dbReference type="EC" id="3.1.3.15" evidence="3 8"/>
<evidence type="ECO:0000256" key="3">
    <source>
        <dbReference type="ARBA" id="ARBA00013085"/>
    </source>
</evidence>
<keyword evidence="12" id="KW-1185">Reference proteome</keyword>
<dbReference type="InterPro" id="IPR004013">
    <property type="entry name" value="PHP_dom"/>
</dbReference>
<proteinExistence type="inferred from homology"/>
<dbReference type="CDD" id="cd12110">
    <property type="entry name" value="PHP_HisPPase_Hisj_like"/>
    <property type="match status" value="1"/>
</dbReference>
<dbReference type="Gene3D" id="3.20.20.140">
    <property type="entry name" value="Metal-dependent hydrolases"/>
    <property type="match status" value="1"/>
</dbReference>
<gene>
    <name evidence="11" type="primary">HIS2</name>
    <name evidence="11" type="ORF">EHS25_002492</name>
</gene>
<evidence type="ECO:0000256" key="5">
    <source>
        <dbReference type="ARBA" id="ARBA00022801"/>
    </source>
</evidence>
<feature type="compositionally biased region" description="Low complexity" evidence="9">
    <location>
        <begin position="145"/>
        <end position="161"/>
    </location>
</feature>
<dbReference type="Pfam" id="PF02811">
    <property type="entry name" value="PHP"/>
    <property type="match status" value="1"/>
</dbReference>
<dbReference type="GO" id="GO:0005737">
    <property type="term" value="C:cytoplasm"/>
    <property type="evidence" value="ECO:0007669"/>
    <property type="project" value="TreeGrafter"/>
</dbReference>
<feature type="domain" description="PHP" evidence="10">
    <location>
        <begin position="5"/>
        <end position="128"/>
    </location>
</feature>
<keyword evidence="5 8" id="KW-0378">Hydrolase</keyword>
<protein>
    <recommendedName>
        <fullName evidence="3 8">Histidinol-phosphatase</fullName>
        <shortName evidence="8">HolPase</shortName>
        <ecNumber evidence="3 8">3.1.3.15</ecNumber>
    </recommendedName>
</protein>
<accession>A0A427YE42</accession>
<comment type="pathway">
    <text evidence="1 8">Amino-acid biosynthesis; L-histidine biosynthesis; L-histidine from 5-phospho-alpha-D-ribose 1-diphosphate: step 8/9.</text>
</comment>
<evidence type="ECO:0000256" key="1">
    <source>
        <dbReference type="ARBA" id="ARBA00004970"/>
    </source>
</evidence>
<dbReference type="OrthoDB" id="5957391at2759"/>
<dbReference type="UniPathway" id="UPA00031">
    <property type="reaction ID" value="UER00013"/>
</dbReference>
<reference evidence="11 12" key="1">
    <citation type="submission" date="2018-11" db="EMBL/GenBank/DDBJ databases">
        <title>Genome sequence of Saitozyma podzolica DSM 27192.</title>
        <authorList>
            <person name="Aliyu H."/>
            <person name="Gorte O."/>
            <person name="Ochsenreither K."/>
        </authorList>
    </citation>
    <scope>NUCLEOTIDE SEQUENCE [LARGE SCALE GENOMIC DNA]</scope>
    <source>
        <strain evidence="11 12">DSM 27192</strain>
    </source>
</reference>
<keyword evidence="4 8" id="KW-0028">Amino-acid biosynthesis</keyword>